<dbReference type="OrthoDB" id="2284447at2759"/>
<keyword evidence="2" id="KW-1185">Reference proteome</keyword>
<gene>
    <name evidence="1" type="ORF">MAM1_0001c00062</name>
</gene>
<dbReference type="AlphaFoldDB" id="A0A0C9LP84"/>
<proteinExistence type="predicted"/>
<dbReference type="STRING" id="91626.A0A0C9LP84"/>
<dbReference type="Proteomes" id="UP000053815">
    <property type="component" value="Unassembled WGS sequence"/>
</dbReference>
<sequence>MPTELAGIGIQSKKLLDACFPGKRLTALLFLDSYLDEAIDASHKNNFTTILTDFNPLVSKYLGDPKHKHLSKEKRNEVLWGFHEKQMCRALGSSRESYGLNF</sequence>
<dbReference type="EMBL" id="DF836290">
    <property type="protein sequence ID" value="GAN00640.1"/>
    <property type="molecule type" value="Genomic_DNA"/>
</dbReference>
<organism evidence="1">
    <name type="scientific">Mucor ambiguus</name>
    <dbReference type="NCBI Taxonomy" id="91626"/>
    <lineage>
        <taxon>Eukaryota</taxon>
        <taxon>Fungi</taxon>
        <taxon>Fungi incertae sedis</taxon>
        <taxon>Mucoromycota</taxon>
        <taxon>Mucoromycotina</taxon>
        <taxon>Mucoromycetes</taxon>
        <taxon>Mucorales</taxon>
        <taxon>Mucorineae</taxon>
        <taxon>Mucoraceae</taxon>
        <taxon>Mucor</taxon>
    </lineage>
</organism>
<name>A0A0C9LP84_9FUNG</name>
<evidence type="ECO:0000313" key="2">
    <source>
        <dbReference type="Proteomes" id="UP000053815"/>
    </source>
</evidence>
<reference evidence="1" key="1">
    <citation type="submission" date="2014-09" db="EMBL/GenBank/DDBJ databases">
        <title>Draft genome sequence of an oleaginous Mucoromycotina fungus Mucor ambiguus NBRC6742.</title>
        <authorList>
            <person name="Takeda I."/>
            <person name="Yamane N."/>
            <person name="Morita T."/>
            <person name="Tamano K."/>
            <person name="Machida M."/>
            <person name="Baker S."/>
            <person name="Koike H."/>
        </authorList>
    </citation>
    <scope>NUCLEOTIDE SEQUENCE</scope>
    <source>
        <strain evidence="1">NBRC 6742</strain>
    </source>
</reference>
<accession>A0A0C9LP84</accession>
<evidence type="ECO:0000313" key="1">
    <source>
        <dbReference type="EMBL" id="GAN00640.1"/>
    </source>
</evidence>
<protein>
    <submittedName>
        <fullName evidence="1">Uncharacterized protein</fullName>
    </submittedName>
</protein>